<dbReference type="InterPro" id="IPR039424">
    <property type="entry name" value="SBP_5"/>
</dbReference>
<comment type="subcellular location">
    <subcellularLocation>
        <location evidence="1">Cell envelope</location>
    </subcellularLocation>
</comment>
<organism evidence="7">
    <name type="scientific">Thermosporothrix sp. COM3</name>
    <dbReference type="NCBI Taxonomy" id="2490863"/>
    <lineage>
        <taxon>Bacteria</taxon>
        <taxon>Bacillati</taxon>
        <taxon>Chloroflexota</taxon>
        <taxon>Ktedonobacteria</taxon>
        <taxon>Ktedonobacterales</taxon>
        <taxon>Thermosporotrichaceae</taxon>
        <taxon>Thermosporothrix</taxon>
    </lineage>
</organism>
<comment type="similarity">
    <text evidence="2">Belongs to the bacterial solute-binding protein 5 family.</text>
</comment>
<sequence length="582" mass="64607">MLRYKTWARRSFPLLLCFLAVLVVACGGSTATPGQGSDKAPEDKQIAVMPEVNISEIKTFDPALATDSPSIDSINMVFTGLVQLNDKLEVQGQLAESYQLGPDGVTWTFKLKPDLKFSNGDPLTADDVIYSIDRALQPATKSTTAGVYLGLIKDAEKLQDGKVKTLIGSSLKAPDARTVVIQAGSKAAYFLQTLTYVSSYVVNKKIVEKYGDRWTDHISEGVGAGPFVVSKYNKGAEIIFERNTNYYGDKPQLKKVVYHFYQNADTAYKAYESGQLHTAGVPAPQTDRAKNLKGQFHTEPYLSILFYKINYLAKPFNNIKIRQAFALAINKEQIAHNIYKDTVVPTNHIVPDGQPGYYPDLKGPAGVSTPAGDKEKAKQLFEEGMKEEGYTRANFPPVTLTVASTSASARQEYSAVQNMWKEALGITVKINETEFNKLLTDIDAATNNPNGLQIWRVSWIADYPDPQNWISLQFGEGSENNNVNYAHSSLKFAAEQKELQKKMAQADVTADENQRMKLYNEIEQKLVDDVAWLPIYQGQTVTVRKPCIKGLEDNAQALTPPDDWAKIYITSEQPCANADKYK</sequence>
<dbReference type="GO" id="GO:0042597">
    <property type="term" value="C:periplasmic space"/>
    <property type="evidence" value="ECO:0007669"/>
    <property type="project" value="UniProtKB-ARBA"/>
</dbReference>
<feature type="domain" description="Solute-binding protein family 5" evidence="6">
    <location>
        <begin position="89"/>
        <end position="479"/>
    </location>
</feature>
<name>A0A455SSE0_9CHLR</name>
<evidence type="ECO:0000259" key="6">
    <source>
        <dbReference type="Pfam" id="PF00496"/>
    </source>
</evidence>
<dbReference type="Gene3D" id="3.90.76.10">
    <property type="entry name" value="Dipeptide-binding Protein, Domain 1"/>
    <property type="match status" value="1"/>
</dbReference>
<reference evidence="7" key="1">
    <citation type="submission" date="2018-12" db="EMBL/GenBank/DDBJ databases">
        <title>Novel natural products biosynthetic potential of the class Ktedonobacteria.</title>
        <authorList>
            <person name="Zheng Y."/>
            <person name="Saitou A."/>
            <person name="Wang C.M."/>
            <person name="Toyoda A."/>
            <person name="Minakuchi Y."/>
            <person name="Sekiguchi Y."/>
            <person name="Ueda K."/>
            <person name="Takano H."/>
            <person name="Sakai Y."/>
            <person name="Yokota A."/>
            <person name="Yabe S."/>
        </authorList>
    </citation>
    <scope>NUCLEOTIDE SEQUENCE</scope>
    <source>
        <strain evidence="7">COM3</strain>
    </source>
</reference>
<dbReference type="InterPro" id="IPR000914">
    <property type="entry name" value="SBP_5_dom"/>
</dbReference>
<dbReference type="InterPro" id="IPR030678">
    <property type="entry name" value="Peptide/Ni-bd"/>
</dbReference>
<dbReference type="GO" id="GO:0043190">
    <property type="term" value="C:ATP-binding cassette (ABC) transporter complex"/>
    <property type="evidence" value="ECO:0007669"/>
    <property type="project" value="InterPro"/>
</dbReference>
<keyword evidence="4 5" id="KW-0732">Signal</keyword>
<dbReference type="PROSITE" id="PS51257">
    <property type="entry name" value="PROKAR_LIPOPROTEIN"/>
    <property type="match status" value="1"/>
</dbReference>
<evidence type="ECO:0000256" key="1">
    <source>
        <dbReference type="ARBA" id="ARBA00004196"/>
    </source>
</evidence>
<evidence type="ECO:0000256" key="3">
    <source>
        <dbReference type="ARBA" id="ARBA00022448"/>
    </source>
</evidence>
<proteinExistence type="inferred from homology"/>
<dbReference type="CDD" id="cd08504">
    <property type="entry name" value="PBP2_OppA"/>
    <property type="match status" value="1"/>
</dbReference>
<evidence type="ECO:0000256" key="5">
    <source>
        <dbReference type="SAM" id="SignalP"/>
    </source>
</evidence>
<dbReference type="GO" id="GO:0030313">
    <property type="term" value="C:cell envelope"/>
    <property type="evidence" value="ECO:0007669"/>
    <property type="project" value="UniProtKB-SubCell"/>
</dbReference>
<feature type="chain" id="PRO_5019712245" evidence="5">
    <location>
        <begin position="26"/>
        <end position="582"/>
    </location>
</feature>
<dbReference type="PANTHER" id="PTHR30290">
    <property type="entry name" value="PERIPLASMIC BINDING COMPONENT OF ABC TRANSPORTER"/>
    <property type="match status" value="1"/>
</dbReference>
<dbReference type="SUPFAM" id="SSF53850">
    <property type="entry name" value="Periplasmic binding protein-like II"/>
    <property type="match status" value="1"/>
</dbReference>
<dbReference type="PIRSF" id="PIRSF002741">
    <property type="entry name" value="MppA"/>
    <property type="match status" value="1"/>
</dbReference>
<keyword evidence="3" id="KW-0813">Transport</keyword>
<evidence type="ECO:0000313" key="7">
    <source>
        <dbReference type="EMBL" id="BBH91343.1"/>
    </source>
</evidence>
<gene>
    <name evidence="7" type="primary">oppA_8</name>
    <name evidence="7" type="ORF">KTC_60940</name>
</gene>
<accession>A0A455SSE0</accession>
<evidence type="ECO:0000256" key="2">
    <source>
        <dbReference type="ARBA" id="ARBA00005695"/>
    </source>
</evidence>
<protein>
    <submittedName>
        <fullName evidence="7">Oligopeptide-binding protein OppA</fullName>
    </submittedName>
</protein>
<dbReference type="AlphaFoldDB" id="A0A455SSE0"/>
<dbReference type="Gene3D" id="3.40.190.10">
    <property type="entry name" value="Periplasmic binding protein-like II"/>
    <property type="match status" value="1"/>
</dbReference>
<evidence type="ECO:0000256" key="4">
    <source>
        <dbReference type="ARBA" id="ARBA00022729"/>
    </source>
</evidence>
<feature type="signal peptide" evidence="5">
    <location>
        <begin position="1"/>
        <end position="25"/>
    </location>
</feature>
<dbReference type="EMBL" id="AP019376">
    <property type="protein sequence ID" value="BBH91343.1"/>
    <property type="molecule type" value="Genomic_DNA"/>
</dbReference>
<dbReference type="Gene3D" id="3.10.105.10">
    <property type="entry name" value="Dipeptide-binding Protein, Domain 3"/>
    <property type="match status" value="1"/>
</dbReference>
<dbReference type="GO" id="GO:0015833">
    <property type="term" value="P:peptide transport"/>
    <property type="evidence" value="ECO:0007669"/>
    <property type="project" value="TreeGrafter"/>
</dbReference>
<dbReference type="GO" id="GO:1904680">
    <property type="term" value="F:peptide transmembrane transporter activity"/>
    <property type="evidence" value="ECO:0007669"/>
    <property type="project" value="TreeGrafter"/>
</dbReference>
<dbReference type="PANTHER" id="PTHR30290:SF10">
    <property type="entry name" value="PERIPLASMIC OLIGOPEPTIDE-BINDING PROTEIN-RELATED"/>
    <property type="match status" value="1"/>
</dbReference>
<dbReference type="Pfam" id="PF00496">
    <property type="entry name" value="SBP_bac_5"/>
    <property type="match status" value="1"/>
</dbReference>